<feature type="compositionally biased region" description="Polar residues" evidence="1">
    <location>
        <begin position="15"/>
        <end position="43"/>
    </location>
</feature>
<dbReference type="OrthoDB" id="3000060at2759"/>
<dbReference type="AlphaFoldDB" id="A0A1V6N6A4"/>
<proteinExistence type="predicted"/>
<keyword evidence="3" id="KW-1185">Reference proteome</keyword>
<organism evidence="2 3">
    <name type="scientific">Penicillium polonicum</name>
    <dbReference type="NCBI Taxonomy" id="60169"/>
    <lineage>
        <taxon>Eukaryota</taxon>
        <taxon>Fungi</taxon>
        <taxon>Dikarya</taxon>
        <taxon>Ascomycota</taxon>
        <taxon>Pezizomycotina</taxon>
        <taxon>Eurotiomycetes</taxon>
        <taxon>Eurotiomycetidae</taxon>
        <taxon>Eurotiales</taxon>
        <taxon>Aspergillaceae</taxon>
        <taxon>Penicillium</taxon>
    </lineage>
</organism>
<comment type="caution">
    <text evidence="2">The sequence shown here is derived from an EMBL/GenBank/DDBJ whole genome shotgun (WGS) entry which is preliminary data.</text>
</comment>
<dbReference type="EMBL" id="MDYM01000033">
    <property type="protein sequence ID" value="OQD60006.1"/>
    <property type="molecule type" value="Genomic_DNA"/>
</dbReference>
<evidence type="ECO:0000313" key="3">
    <source>
        <dbReference type="Proteomes" id="UP000191408"/>
    </source>
</evidence>
<accession>A0A1V6N6A4</accession>
<reference evidence="3" key="1">
    <citation type="journal article" date="2017" name="Nat. Microbiol.">
        <title>Global analysis of biosynthetic gene clusters reveals vast potential of secondary metabolite production in Penicillium species.</title>
        <authorList>
            <person name="Nielsen J.C."/>
            <person name="Grijseels S."/>
            <person name="Prigent S."/>
            <person name="Ji B."/>
            <person name="Dainat J."/>
            <person name="Nielsen K.F."/>
            <person name="Frisvad J.C."/>
            <person name="Workman M."/>
            <person name="Nielsen J."/>
        </authorList>
    </citation>
    <scope>NUCLEOTIDE SEQUENCE [LARGE SCALE GENOMIC DNA]</scope>
    <source>
        <strain evidence="3">IBT 4502</strain>
    </source>
</reference>
<dbReference type="Proteomes" id="UP000191408">
    <property type="component" value="Unassembled WGS sequence"/>
</dbReference>
<name>A0A1V6N6A4_PENPO</name>
<dbReference type="STRING" id="60169.A0A1V6N6A4"/>
<evidence type="ECO:0000256" key="1">
    <source>
        <dbReference type="SAM" id="MobiDB-lite"/>
    </source>
</evidence>
<gene>
    <name evidence="2" type="ORF">PENPOL_c033G05072</name>
</gene>
<evidence type="ECO:0000313" key="2">
    <source>
        <dbReference type="EMBL" id="OQD60006.1"/>
    </source>
</evidence>
<feature type="region of interest" description="Disordered" evidence="1">
    <location>
        <begin position="1"/>
        <end position="55"/>
    </location>
</feature>
<sequence length="112" mass="12295">MSGISLGQDEPKPLPQTSNADGSGSRPSPTPAQPTFVTSTHPDNPTFREADPASTGGVEEIVYQMTDSIAHGRIKAMGQIFHQTCPGDWDRRRMVGFGGTLRAYYEYDEYKE</sequence>
<protein>
    <submittedName>
        <fullName evidence="2">Uncharacterized protein</fullName>
    </submittedName>
</protein>